<dbReference type="EMBL" id="VTWU01000001">
    <property type="protein sequence ID" value="KAA9339306.1"/>
    <property type="molecule type" value="Genomic_DNA"/>
</dbReference>
<protein>
    <recommendedName>
        <fullName evidence="1">DUF4097 domain-containing protein</fullName>
    </recommendedName>
</protein>
<feature type="domain" description="DUF4097" evidence="1">
    <location>
        <begin position="64"/>
        <end position="272"/>
    </location>
</feature>
<dbReference type="InterPro" id="IPR025164">
    <property type="entry name" value="Toastrack_DUF4097"/>
</dbReference>
<proteinExistence type="predicted"/>
<dbReference type="AlphaFoldDB" id="A0A7L4ZXI1"/>
<dbReference type="Pfam" id="PF13349">
    <property type="entry name" value="DUF4097"/>
    <property type="match status" value="1"/>
</dbReference>
<name>A0A7L4ZXI1_9BACT</name>
<keyword evidence="3" id="KW-1185">Reference proteome</keyword>
<accession>A0A7L4ZXI1</accession>
<evidence type="ECO:0000313" key="3">
    <source>
        <dbReference type="Proteomes" id="UP000326380"/>
    </source>
</evidence>
<sequence>MKTLLAALLLGASVLPAAAQSVPAFTSTCDDSKWGSSDEKRFCETRDLTLPAVKNGTFTVDGLHNGGISVKGYSSSDIRVRARLQAWSKDEATAKAKVAEIKISTAGSTLRAAGLDGSGANSGYAMSDGGYAVSYEIFVPEKQDLALTTHNGGIHLENLRGAVTFAAQNGGVHIEGSGGDVRGTTRNGGLHITLSGSKWEGKGLDVTTTNGGINWQVPQDYSAQLYTSTQHGPIKTDFPTNVQGKIGREIALNLGKGGAPVKAVTTNGGIHVSRAGK</sequence>
<dbReference type="RefSeq" id="WP_151076954.1">
    <property type="nucleotide sequence ID" value="NZ_CP047647.1"/>
</dbReference>
<comment type="caution">
    <text evidence="2">The sequence shown here is derived from an EMBL/GenBank/DDBJ whole genome shotgun (WGS) entry which is preliminary data.</text>
</comment>
<evidence type="ECO:0000259" key="1">
    <source>
        <dbReference type="Pfam" id="PF13349"/>
    </source>
</evidence>
<gene>
    <name evidence="2" type="ORF">F0P96_01380</name>
</gene>
<organism evidence="2 3">
    <name type="scientific">Hymenobacter busanensis</name>
    <dbReference type="NCBI Taxonomy" id="2607656"/>
    <lineage>
        <taxon>Bacteria</taxon>
        <taxon>Pseudomonadati</taxon>
        <taxon>Bacteroidota</taxon>
        <taxon>Cytophagia</taxon>
        <taxon>Cytophagales</taxon>
        <taxon>Hymenobacteraceae</taxon>
        <taxon>Hymenobacter</taxon>
    </lineage>
</organism>
<evidence type="ECO:0000313" key="2">
    <source>
        <dbReference type="EMBL" id="KAA9339306.1"/>
    </source>
</evidence>
<dbReference type="Proteomes" id="UP000326380">
    <property type="component" value="Unassembled WGS sequence"/>
</dbReference>
<reference evidence="2 3" key="1">
    <citation type="submission" date="2019-09" db="EMBL/GenBank/DDBJ databases">
        <title>Genome sequence of Hymenobacter sp. M3.</title>
        <authorList>
            <person name="Srinivasan S."/>
        </authorList>
    </citation>
    <scope>NUCLEOTIDE SEQUENCE [LARGE SCALE GENOMIC DNA]</scope>
    <source>
        <strain evidence="2 3">M3</strain>
    </source>
</reference>